<gene>
    <name evidence="8" type="primary">panC</name>
    <name evidence="9" type="ORF">ENQ76_07045</name>
</gene>
<comment type="catalytic activity">
    <reaction evidence="7 8">
        <text>(R)-pantoate + beta-alanine + ATP = (R)-pantothenate + AMP + diphosphate + H(+)</text>
        <dbReference type="Rhea" id="RHEA:10912"/>
        <dbReference type="ChEBI" id="CHEBI:15378"/>
        <dbReference type="ChEBI" id="CHEBI:15980"/>
        <dbReference type="ChEBI" id="CHEBI:29032"/>
        <dbReference type="ChEBI" id="CHEBI:30616"/>
        <dbReference type="ChEBI" id="CHEBI:33019"/>
        <dbReference type="ChEBI" id="CHEBI:57966"/>
        <dbReference type="ChEBI" id="CHEBI:456215"/>
        <dbReference type="EC" id="6.3.2.1"/>
    </reaction>
</comment>
<feature type="binding site" evidence="8">
    <location>
        <begin position="147"/>
        <end position="150"/>
    </location>
    <ligand>
        <name>ATP</name>
        <dbReference type="ChEBI" id="CHEBI:30616"/>
    </ligand>
</feature>
<protein>
    <recommendedName>
        <fullName evidence="8">Pantothenate synthetase</fullName>
        <shortName evidence="8">PS</shortName>
        <ecNumber evidence="8">6.3.2.1</ecNumber>
    </recommendedName>
    <alternativeName>
        <fullName evidence="8">Pantoate--beta-alanine ligase</fullName>
    </alternativeName>
    <alternativeName>
        <fullName evidence="8">Pantoate-activating enzyme</fullName>
    </alternativeName>
</protein>
<proteinExistence type="inferred from homology"/>
<dbReference type="GO" id="GO:0005524">
    <property type="term" value="F:ATP binding"/>
    <property type="evidence" value="ECO:0007669"/>
    <property type="project" value="UniProtKB-KW"/>
</dbReference>
<dbReference type="GO" id="GO:0015940">
    <property type="term" value="P:pantothenate biosynthetic process"/>
    <property type="evidence" value="ECO:0007669"/>
    <property type="project" value="UniProtKB-UniRule"/>
</dbReference>
<accession>A0A7C2K0D0</accession>
<name>A0A7C2K0D0_9PLAN</name>
<comment type="subunit">
    <text evidence="8">Homodimer.</text>
</comment>
<dbReference type="Pfam" id="PF02569">
    <property type="entry name" value="Pantoate_ligase"/>
    <property type="match status" value="1"/>
</dbReference>
<comment type="subcellular location">
    <subcellularLocation>
        <location evidence="8">Cytoplasm</location>
    </subcellularLocation>
</comment>
<keyword evidence="4 8" id="KW-0566">Pantothenate biosynthesis</keyword>
<feature type="binding site" evidence="8">
    <location>
        <position position="61"/>
    </location>
    <ligand>
        <name>(R)-pantoate</name>
        <dbReference type="ChEBI" id="CHEBI:15980"/>
    </ligand>
</feature>
<dbReference type="InterPro" id="IPR014729">
    <property type="entry name" value="Rossmann-like_a/b/a_fold"/>
</dbReference>
<dbReference type="InterPro" id="IPR003721">
    <property type="entry name" value="Pantoate_ligase"/>
</dbReference>
<dbReference type="InterPro" id="IPR042176">
    <property type="entry name" value="Pantoate_ligase_C"/>
</dbReference>
<dbReference type="NCBIfam" id="TIGR00018">
    <property type="entry name" value="panC"/>
    <property type="match status" value="1"/>
</dbReference>
<evidence type="ECO:0000256" key="5">
    <source>
        <dbReference type="ARBA" id="ARBA00022741"/>
    </source>
</evidence>
<feature type="binding site" evidence="8">
    <location>
        <begin position="184"/>
        <end position="187"/>
    </location>
    <ligand>
        <name>ATP</name>
        <dbReference type="ChEBI" id="CHEBI:30616"/>
    </ligand>
</feature>
<organism evidence="9">
    <name type="scientific">Schlesneria paludicola</name>
    <dbReference type="NCBI Taxonomy" id="360056"/>
    <lineage>
        <taxon>Bacteria</taxon>
        <taxon>Pseudomonadati</taxon>
        <taxon>Planctomycetota</taxon>
        <taxon>Planctomycetia</taxon>
        <taxon>Planctomycetales</taxon>
        <taxon>Planctomycetaceae</taxon>
        <taxon>Schlesneria</taxon>
    </lineage>
</organism>
<evidence type="ECO:0000256" key="8">
    <source>
        <dbReference type="HAMAP-Rule" id="MF_00158"/>
    </source>
</evidence>
<dbReference type="CDD" id="cd00560">
    <property type="entry name" value="PanC"/>
    <property type="match status" value="1"/>
</dbReference>
<evidence type="ECO:0000256" key="7">
    <source>
        <dbReference type="ARBA" id="ARBA00048258"/>
    </source>
</evidence>
<dbReference type="GO" id="GO:0004592">
    <property type="term" value="F:pantoate-beta-alanine ligase activity"/>
    <property type="evidence" value="ECO:0007669"/>
    <property type="project" value="UniProtKB-UniRule"/>
</dbReference>
<dbReference type="NCBIfam" id="TIGR00125">
    <property type="entry name" value="cyt_tran_rel"/>
    <property type="match status" value="1"/>
</dbReference>
<comment type="similarity">
    <text evidence="2 8">Belongs to the pantothenate synthetase family.</text>
</comment>
<keyword evidence="6 8" id="KW-0067">ATP-binding</keyword>
<dbReference type="FunFam" id="3.40.50.620:FF:000013">
    <property type="entry name" value="Pantothenate synthetase"/>
    <property type="match status" value="1"/>
</dbReference>
<keyword evidence="3 8" id="KW-0436">Ligase</keyword>
<dbReference type="EC" id="6.3.2.1" evidence="8"/>
<dbReference type="Gene3D" id="3.40.50.620">
    <property type="entry name" value="HUPs"/>
    <property type="match status" value="1"/>
</dbReference>
<reference evidence="9" key="1">
    <citation type="journal article" date="2020" name="mSystems">
        <title>Genome- and Community-Level Interaction Insights into Carbon Utilization and Element Cycling Functions of Hydrothermarchaeota in Hydrothermal Sediment.</title>
        <authorList>
            <person name="Zhou Z."/>
            <person name="Liu Y."/>
            <person name="Xu W."/>
            <person name="Pan J."/>
            <person name="Luo Z.H."/>
            <person name="Li M."/>
        </authorList>
    </citation>
    <scope>NUCLEOTIDE SEQUENCE [LARGE SCALE GENOMIC DNA]</scope>
    <source>
        <strain evidence="9">SpSt-339</strain>
    </source>
</reference>
<feature type="active site" description="Proton donor" evidence="8">
    <location>
        <position position="37"/>
    </location>
</feature>
<dbReference type="HAMAP" id="MF_00158">
    <property type="entry name" value="PanC"/>
    <property type="match status" value="1"/>
</dbReference>
<feature type="binding site" evidence="8">
    <location>
        <position position="176"/>
    </location>
    <ligand>
        <name>ATP</name>
        <dbReference type="ChEBI" id="CHEBI:30616"/>
    </ligand>
</feature>
<feature type="binding site" evidence="8">
    <location>
        <begin position="30"/>
        <end position="37"/>
    </location>
    <ligand>
        <name>ATP</name>
        <dbReference type="ChEBI" id="CHEBI:30616"/>
    </ligand>
</feature>
<comment type="miscellaneous">
    <text evidence="8">The reaction proceeds by a bi uni uni bi ping pong mechanism.</text>
</comment>
<dbReference type="UniPathway" id="UPA00028">
    <property type="reaction ID" value="UER00005"/>
</dbReference>
<evidence type="ECO:0000256" key="2">
    <source>
        <dbReference type="ARBA" id="ARBA00009256"/>
    </source>
</evidence>
<keyword evidence="8" id="KW-0963">Cytoplasm</keyword>
<keyword evidence="5 8" id="KW-0547">Nucleotide-binding</keyword>
<dbReference type="Gene3D" id="3.30.1300.10">
    <property type="entry name" value="Pantoate-beta-alanine ligase, C-terminal domain"/>
    <property type="match status" value="1"/>
</dbReference>
<dbReference type="AlphaFoldDB" id="A0A7C2K0D0"/>
<evidence type="ECO:0000256" key="4">
    <source>
        <dbReference type="ARBA" id="ARBA00022655"/>
    </source>
</evidence>
<evidence type="ECO:0000256" key="1">
    <source>
        <dbReference type="ARBA" id="ARBA00004990"/>
    </source>
</evidence>
<comment type="caution">
    <text evidence="9">The sequence shown here is derived from an EMBL/GenBank/DDBJ whole genome shotgun (WGS) entry which is preliminary data.</text>
</comment>
<evidence type="ECO:0000256" key="6">
    <source>
        <dbReference type="ARBA" id="ARBA00022840"/>
    </source>
</evidence>
<dbReference type="PANTHER" id="PTHR21299:SF1">
    <property type="entry name" value="PANTOATE--BETA-ALANINE LIGASE"/>
    <property type="match status" value="1"/>
</dbReference>
<evidence type="ECO:0000256" key="3">
    <source>
        <dbReference type="ARBA" id="ARBA00022598"/>
    </source>
</evidence>
<sequence length="282" mass="30752">MQVVERIAQVRTAVASARSGGASVGFVPTMGALHAGHRSLIDRARAECRYVVVSIFVNPTQFAPHEDLSKYPRPREQDLALCKAAGADLVFYPAVEEMYPPGGLTTVDVAGLTTLWEGAARPTHFRGVTTVVAKLLNIVGPNVAYFGQKDYQQQAIIRRMVRDLDWPVDIQTCPTIRDPDGLALSSRNVYLSVAQRHSALCLSRALREGESLFRADKPPRDIAAAMQAEIRQTPGVVLDYAAVVDPDTLQELEQSQPHVAALLAARVGTTRLIDNAIWSAKD</sequence>
<evidence type="ECO:0000313" key="9">
    <source>
        <dbReference type="EMBL" id="HEN15207.1"/>
    </source>
</evidence>
<dbReference type="EMBL" id="DSOK01000201">
    <property type="protein sequence ID" value="HEN15207.1"/>
    <property type="molecule type" value="Genomic_DNA"/>
</dbReference>
<feature type="binding site" evidence="8">
    <location>
        <position position="61"/>
    </location>
    <ligand>
        <name>beta-alanine</name>
        <dbReference type="ChEBI" id="CHEBI:57966"/>
    </ligand>
</feature>
<dbReference type="GO" id="GO:0005829">
    <property type="term" value="C:cytosol"/>
    <property type="evidence" value="ECO:0007669"/>
    <property type="project" value="TreeGrafter"/>
</dbReference>
<feature type="binding site" evidence="8">
    <location>
        <position position="153"/>
    </location>
    <ligand>
        <name>(R)-pantoate</name>
        <dbReference type="ChEBI" id="CHEBI:15980"/>
    </ligand>
</feature>
<dbReference type="SUPFAM" id="SSF52374">
    <property type="entry name" value="Nucleotidylyl transferase"/>
    <property type="match status" value="1"/>
</dbReference>
<comment type="function">
    <text evidence="8">Catalyzes the condensation of pantoate with beta-alanine in an ATP-dependent reaction via a pantoyl-adenylate intermediate.</text>
</comment>
<dbReference type="PANTHER" id="PTHR21299">
    <property type="entry name" value="CYTIDYLATE KINASE/PANTOATE-BETA-ALANINE LIGASE"/>
    <property type="match status" value="1"/>
</dbReference>
<dbReference type="InterPro" id="IPR004821">
    <property type="entry name" value="Cyt_trans-like"/>
</dbReference>
<comment type="pathway">
    <text evidence="1 8">Cofactor biosynthesis; (R)-pantothenate biosynthesis; (R)-pantothenate from (R)-pantoate and beta-alanine: step 1/1.</text>
</comment>